<keyword evidence="1" id="KW-0489">Methyltransferase</keyword>
<evidence type="ECO:0000313" key="2">
    <source>
        <dbReference type="Proteomes" id="UP001501303"/>
    </source>
</evidence>
<keyword evidence="2" id="KW-1185">Reference proteome</keyword>
<protein>
    <submittedName>
        <fullName evidence="1">SAM-dependent methyltransferase</fullName>
    </submittedName>
</protein>
<proteinExistence type="predicted"/>
<name>A0ABP5AFR2_9ACTN</name>
<dbReference type="GO" id="GO:0008168">
    <property type="term" value="F:methyltransferase activity"/>
    <property type="evidence" value="ECO:0007669"/>
    <property type="project" value="UniProtKB-KW"/>
</dbReference>
<sequence>MADDDTSGVPGREPVSKIDTTIPHSARIWNYWLGGTDNYEVDRAAGDQYQALFPGIVDVARSSRQFLARSIGYLVREEGLRQFLDIGTGLPTEDNTHEIAQRAAPECRVVYIDNDPLVLLHAHALLTSTPEGRTEYIEADLRDPENILAVAAGTLDLGRPVGVILSGILGHIEDYGQARSIVARLMAGLVPGSCLSLNEGVNTDPVYARAQEAYNSSGATPYHLRTPQQIEGYFDGLEIVEPGIVSCPQWRSRLAPLGGGPAEVGQYGGVGRKP</sequence>
<accession>A0ABP5AFR2</accession>
<dbReference type="PIRSF" id="PIRSF017393">
    <property type="entry name" value="MTase_SAV2177"/>
    <property type="match status" value="1"/>
</dbReference>
<comment type="caution">
    <text evidence="1">The sequence shown here is derived from an EMBL/GenBank/DDBJ whole genome shotgun (WGS) entry which is preliminary data.</text>
</comment>
<dbReference type="Gene3D" id="3.40.50.150">
    <property type="entry name" value="Vaccinia Virus protein VP39"/>
    <property type="match status" value="1"/>
</dbReference>
<dbReference type="Proteomes" id="UP001501303">
    <property type="component" value="Unassembled WGS sequence"/>
</dbReference>
<evidence type="ECO:0000313" key="1">
    <source>
        <dbReference type="EMBL" id="GAA1911857.1"/>
    </source>
</evidence>
<dbReference type="RefSeq" id="WP_344260995.1">
    <property type="nucleotide sequence ID" value="NZ_BAAAMJ010000018.1"/>
</dbReference>
<organism evidence="1 2">
    <name type="scientific">Streptomyces sodiiphilus</name>
    <dbReference type="NCBI Taxonomy" id="226217"/>
    <lineage>
        <taxon>Bacteria</taxon>
        <taxon>Bacillati</taxon>
        <taxon>Actinomycetota</taxon>
        <taxon>Actinomycetes</taxon>
        <taxon>Kitasatosporales</taxon>
        <taxon>Streptomycetaceae</taxon>
        <taxon>Streptomyces</taxon>
    </lineage>
</organism>
<reference evidence="2" key="1">
    <citation type="journal article" date="2019" name="Int. J. Syst. Evol. Microbiol.">
        <title>The Global Catalogue of Microorganisms (GCM) 10K type strain sequencing project: providing services to taxonomists for standard genome sequencing and annotation.</title>
        <authorList>
            <consortium name="The Broad Institute Genomics Platform"/>
            <consortium name="The Broad Institute Genome Sequencing Center for Infectious Disease"/>
            <person name="Wu L."/>
            <person name="Ma J."/>
        </authorList>
    </citation>
    <scope>NUCLEOTIDE SEQUENCE [LARGE SCALE GENOMIC DNA]</scope>
    <source>
        <strain evidence="2">JCM 13581</strain>
    </source>
</reference>
<dbReference type="Pfam" id="PF04672">
    <property type="entry name" value="Methyltransf_19"/>
    <property type="match status" value="1"/>
</dbReference>
<dbReference type="InterPro" id="IPR006764">
    <property type="entry name" value="SAM_dep_MeTrfase_SAV2177_type"/>
</dbReference>
<dbReference type="GO" id="GO:0032259">
    <property type="term" value="P:methylation"/>
    <property type="evidence" value="ECO:0007669"/>
    <property type="project" value="UniProtKB-KW"/>
</dbReference>
<keyword evidence="1" id="KW-0808">Transferase</keyword>
<dbReference type="SUPFAM" id="SSF53335">
    <property type="entry name" value="S-adenosyl-L-methionine-dependent methyltransferases"/>
    <property type="match status" value="1"/>
</dbReference>
<dbReference type="EMBL" id="BAAAMJ010000018">
    <property type="protein sequence ID" value="GAA1911857.1"/>
    <property type="molecule type" value="Genomic_DNA"/>
</dbReference>
<gene>
    <name evidence="1" type="ORF">GCM10009716_22240</name>
</gene>
<dbReference type="InterPro" id="IPR029063">
    <property type="entry name" value="SAM-dependent_MTases_sf"/>
</dbReference>